<dbReference type="AlphaFoldDB" id="A0A9E7C6G7"/>
<evidence type="ECO:0000256" key="2">
    <source>
        <dbReference type="SAM" id="SignalP"/>
    </source>
</evidence>
<keyword evidence="4" id="KW-1185">Reference proteome</keyword>
<dbReference type="RefSeq" id="WP_259312848.1">
    <property type="nucleotide sequence ID" value="NZ_CP087164.1"/>
</dbReference>
<dbReference type="SUPFAM" id="SSF51445">
    <property type="entry name" value="(Trans)glycosidases"/>
    <property type="match status" value="1"/>
</dbReference>
<organism evidence="3 4">
    <name type="scientific">Capillimicrobium parvum</name>
    <dbReference type="NCBI Taxonomy" id="2884022"/>
    <lineage>
        <taxon>Bacteria</taxon>
        <taxon>Bacillati</taxon>
        <taxon>Actinomycetota</taxon>
        <taxon>Thermoleophilia</taxon>
        <taxon>Solirubrobacterales</taxon>
        <taxon>Capillimicrobiaceae</taxon>
        <taxon>Capillimicrobium</taxon>
    </lineage>
</organism>
<protein>
    <recommendedName>
        <fullName evidence="5">Glycoside hydrolase family 42 N-terminal domain-containing protein</fullName>
    </recommendedName>
</protein>
<dbReference type="EMBL" id="CP087164">
    <property type="protein sequence ID" value="UGS38832.1"/>
    <property type="molecule type" value="Genomic_DNA"/>
</dbReference>
<feature type="compositionally biased region" description="Low complexity" evidence="1">
    <location>
        <begin position="332"/>
        <end position="358"/>
    </location>
</feature>
<keyword evidence="2" id="KW-0732">Signal</keyword>
<dbReference type="InterPro" id="IPR017853">
    <property type="entry name" value="GH"/>
</dbReference>
<accession>A0A9E7C6G7</accession>
<dbReference type="Gene3D" id="3.20.20.80">
    <property type="entry name" value="Glycosidases"/>
    <property type="match status" value="1"/>
</dbReference>
<dbReference type="KEGG" id="sbae:DSM104329_05262"/>
<feature type="region of interest" description="Disordered" evidence="1">
    <location>
        <begin position="323"/>
        <end position="434"/>
    </location>
</feature>
<feature type="chain" id="PRO_5039118886" description="Glycoside hydrolase family 42 N-terminal domain-containing protein" evidence="2">
    <location>
        <begin position="43"/>
        <end position="434"/>
    </location>
</feature>
<evidence type="ECO:0000256" key="1">
    <source>
        <dbReference type="SAM" id="MobiDB-lite"/>
    </source>
</evidence>
<evidence type="ECO:0000313" key="4">
    <source>
        <dbReference type="Proteomes" id="UP001162834"/>
    </source>
</evidence>
<feature type="compositionally biased region" description="Basic residues" evidence="1">
    <location>
        <begin position="359"/>
        <end position="382"/>
    </location>
</feature>
<name>A0A9E7C6G7_9ACTN</name>
<gene>
    <name evidence="3" type="ORF">DSM104329_05262</name>
</gene>
<sequence>MLHPARTGRRRLRDHPAHLLAAISAAMVLFALATASPSPAPAAPAPGTAAAVPPQGVYDQCAPTPDLGTCIEHVRRVASNGMPIILNYTSWYATPTDLVAYADAAALAGVKLIWPLNDKVWREQGNLFKRYPKLAAQCYCNDMLAYVVNRLKDHPATWGWYIGDELTVNEAPLVQALADRVRALDPDHPTIYVGMGMLEQLGANLGPYIRAADYIGSDMYPIGSVVPHTLTGEAMAASARQIKPAGRNMVAVLQAFAHNQYPQDGMPDDHFPTAAEMTDQRNQAILASDPSLILWYSLNDVDRSADPAGNWANLVQAANAPPPVVPEPPVATAPRPSATPAAKARARTVAETTRTRGPSVRRRARWPRRRGRAGPSGRRRARTPSGRPRAGGPSAEPAPGRRAPSRRSGERGPWSGRCPAASTTGSSRGARPSA</sequence>
<dbReference type="Proteomes" id="UP001162834">
    <property type="component" value="Chromosome"/>
</dbReference>
<evidence type="ECO:0000313" key="3">
    <source>
        <dbReference type="EMBL" id="UGS38832.1"/>
    </source>
</evidence>
<evidence type="ECO:0008006" key="5">
    <source>
        <dbReference type="Google" id="ProtNLM"/>
    </source>
</evidence>
<proteinExistence type="predicted"/>
<feature type="signal peptide" evidence="2">
    <location>
        <begin position="1"/>
        <end position="42"/>
    </location>
</feature>
<reference evidence="3" key="1">
    <citation type="journal article" date="2022" name="Int. J. Syst. Evol. Microbiol.">
        <title>Pseudomonas aegrilactucae sp. nov. and Pseudomonas morbosilactucae sp. nov., pathogens causing bacterial rot of lettuce in Japan.</title>
        <authorList>
            <person name="Sawada H."/>
            <person name="Fujikawa T."/>
            <person name="Satou M."/>
        </authorList>
    </citation>
    <scope>NUCLEOTIDE SEQUENCE</scope>
    <source>
        <strain evidence="3">0166_1</strain>
    </source>
</reference>
<feature type="compositionally biased region" description="Low complexity" evidence="1">
    <location>
        <begin position="383"/>
        <end position="402"/>
    </location>
</feature>